<dbReference type="InterPro" id="IPR038887">
    <property type="entry name" value="Nus1/NgBR"/>
</dbReference>
<dbReference type="AlphaFoldDB" id="A0A835SFU2"/>
<comment type="cofactor">
    <cofactor evidence="1">
        <name>Mg(2+)</name>
        <dbReference type="ChEBI" id="CHEBI:18420"/>
    </cofactor>
</comment>
<evidence type="ECO:0000256" key="8">
    <source>
        <dbReference type="SAM" id="MobiDB-lite"/>
    </source>
</evidence>
<evidence type="ECO:0000256" key="3">
    <source>
        <dbReference type="ARBA" id="ARBA00005432"/>
    </source>
</evidence>
<dbReference type="GO" id="GO:0045547">
    <property type="term" value="F:ditrans,polycis-polyprenyl diphosphate synthase [(2E,6E)-farnesyl diphosphate specific] activity"/>
    <property type="evidence" value="ECO:0007669"/>
    <property type="project" value="UniProtKB-EC"/>
</dbReference>
<dbReference type="GO" id="GO:1904423">
    <property type="term" value="C:dehydrodolichyl diphosphate synthase complex"/>
    <property type="evidence" value="ECO:0007669"/>
    <property type="project" value="InterPro"/>
</dbReference>
<feature type="region of interest" description="Disordered" evidence="8">
    <location>
        <begin position="1"/>
        <end position="51"/>
    </location>
</feature>
<evidence type="ECO:0000313" key="10">
    <source>
        <dbReference type="Proteomes" id="UP000650467"/>
    </source>
</evidence>
<keyword evidence="10" id="KW-1185">Reference proteome</keyword>
<dbReference type="Proteomes" id="UP000650467">
    <property type="component" value="Unassembled WGS sequence"/>
</dbReference>
<name>A0A835SFU2_CHLIN</name>
<keyword evidence="6" id="KW-0460">Magnesium</keyword>
<comment type="pathway">
    <text evidence="2">Protein modification; protein glycosylation.</text>
</comment>
<sequence>MEALEAATASDSYVELHTGPRRAKASQPLHSCDRASGSGVDGLHGVGASERSNAATKRVRVRVLSAADAYSPVLEAARRGGRCAGCDELLPLQGGPYREGLARLRGQLQQLAGSEVLLQPELVLVVGPALTLAGYPPFQVAASEILHIGPATQLCQSKVDRALAKYLRTEQRFGS</sequence>
<evidence type="ECO:0000256" key="1">
    <source>
        <dbReference type="ARBA" id="ARBA00001946"/>
    </source>
</evidence>
<evidence type="ECO:0000256" key="5">
    <source>
        <dbReference type="ARBA" id="ARBA00022679"/>
    </source>
</evidence>
<comment type="similarity">
    <text evidence="3">Belongs to the UPP synthase family.</text>
</comment>
<evidence type="ECO:0000256" key="6">
    <source>
        <dbReference type="ARBA" id="ARBA00022842"/>
    </source>
</evidence>
<evidence type="ECO:0000313" key="9">
    <source>
        <dbReference type="EMBL" id="KAG2422628.1"/>
    </source>
</evidence>
<dbReference type="EMBL" id="JAEHOC010000099">
    <property type="protein sequence ID" value="KAG2422628.1"/>
    <property type="molecule type" value="Genomic_DNA"/>
</dbReference>
<reference evidence="9" key="1">
    <citation type="journal article" date="2020" name="bioRxiv">
        <title>Comparative genomics of Chlamydomonas.</title>
        <authorList>
            <person name="Craig R.J."/>
            <person name="Hasan A.R."/>
            <person name="Ness R.W."/>
            <person name="Keightley P.D."/>
        </authorList>
    </citation>
    <scope>NUCLEOTIDE SEQUENCE</scope>
    <source>
        <strain evidence="9">SAG 7.73</strain>
    </source>
</reference>
<dbReference type="EC" id="2.5.1.87" evidence="4"/>
<evidence type="ECO:0000256" key="2">
    <source>
        <dbReference type="ARBA" id="ARBA00004922"/>
    </source>
</evidence>
<keyword evidence="5" id="KW-0808">Transferase</keyword>
<comment type="caution">
    <text evidence="9">The sequence shown here is derived from an EMBL/GenBank/DDBJ whole genome shotgun (WGS) entry which is preliminary data.</text>
</comment>
<accession>A0A835SFU2</accession>
<dbReference type="GO" id="GO:0005789">
    <property type="term" value="C:endoplasmic reticulum membrane"/>
    <property type="evidence" value="ECO:0007669"/>
    <property type="project" value="TreeGrafter"/>
</dbReference>
<gene>
    <name evidence="9" type="ORF">HXX76_010409</name>
</gene>
<evidence type="ECO:0000256" key="4">
    <source>
        <dbReference type="ARBA" id="ARBA00012596"/>
    </source>
</evidence>
<evidence type="ECO:0000256" key="7">
    <source>
        <dbReference type="ARBA" id="ARBA00047353"/>
    </source>
</evidence>
<dbReference type="PANTHER" id="PTHR21528:SF0">
    <property type="entry name" value="DEHYDRODOLICHYL DIPHOSPHATE SYNTHASE COMPLEX SUBUNIT NUS1"/>
    <property type="match status" value="1"/>
</dbReference>
<dbReference type="OrthoDB" id="537395at2759"/>
<protein>
    <recommendedName>
        <fullName evidence="4">ditrans,polycis-polyprenyl diphosphate synthase [(2E,6E)-farnesyldiphosphate specific]</fullName>
        <ecNumber evidence="4">2.5.1.87</ecNumber>
    </recommendedName>
</protein>
<dbReference type="PANTHER" id="PTHR21528">
    <property type="entry name" value="DEHYDRODOLICHYL DIPHOSPHATE SYNTHASE COMPLEX SUBUNIT NUS1"/>
    <property type="match status" value="1"/>
</dbReference>
<organism evidence="9 10">
    <name type="scientific">Chlamydomonas incerta</name>
    <dbReference type="NCBI Taxonomy" id="51695"/>
    <lineage>
        <taxon>Eukaryota</taxon>
        <taxon>Viridiplantae</taxon>
        <taxon>Chlorophyta</taxon>
        <taxon>core chlorophytes</taxon>
        <taxon>Chlorophyceae</taxon>
        <taxon>CS clade</taxon>
        <taxon>Chlamydomonadales</taxon>
        <taxon>Chlamydomonadaceae</taxon>
        <taxon>Chlamydomonas</taxon>
    </lineage>
</organism>
<comment type="catalytic activity">
    <reaction evidence="7">
        <text>n isopentenyl diphosphate + (2E,6E)-farnesyl diphosphate = a di-trans,poly-cis-polyprenyl diphosphate + n diphosphate</text>
        <dbReference type="Rhea" id="RHEA:53008"/>
        <dbReference type="Rhea" id="RHEA-COMP:19494"/>
        <dbReference type="ChEBI" id="CHEBI:33019"/>
        <dbReference type="ChEBI" id="CHEBI:128769"/>
        <dbReference type="ChEBI" id="CHEBI:136960"/>
        <dbReference type="ChEBI" id="CHEBI:175763"/>
        <dbReference type="EC" id="2.5.1.87"/>
    </reaction>
</comment>
<proteinExistence type="inferred from homology"/>